<dbReference type="Pfam" id="PF00078">
    <property type="entry name" value="RVT_1"/>
    <property type="match status" value="1"/>
</dbReference>
<dbReference type="InterPro" id="IPR000477">
    <property type="entry name" value="RT_dom"/>
</dbReference>
<dbReference type="EMBL" id="GHES01032382">
    <property type="protein sequence ID" value="MPA62941.1"/>
    <property type="molecule type" value="Transcribed_RNA"/>
</dbReference>
<dbReference type="AlphaFoldDB" id="A0A5B7B5L4"/>
<accession>A0A5B7B5L4</accession>
<sequence length="357" mass="40337">MNSQLIAPPIDEEIKVVAFHIHPSKSPGPDGMTTAFFQKYWHIVGKEVTDAVKTFFHTGSLLRSINFTNIALIHKISCPMSMGHLRPISLCNVSYKIIAKTLTNRLRLVMPSIISLNQGAFVPGRLITDNVIIAQELFHSLKRHRRGNKYEMAIKLDMSKAYDRVEWSFLQVMMQKLGFVEKWISWIMECVSTVSYSIIINGECQGNISPSRGLRQGDPLSPYLYLICAEGFSSLLLTAEHHRAIEGLRVSRGGPSINHLLFADDSLLFCRASLTEGAHVRDLLQKYGAMSGQVINFEKSSIFFSKNTPPRFRRVISRQLQIFKVMDHDKYLGLPSIIGHSKKDLFSSIKERVASKV</sequence>
<dbReference type="PANTHER" id="PTHR46890:SF48">
    <property type="entry name" value="RNA-DIRECTED DNA POLYMERASE"/>
    <property type="match status" value="1"/>
</dbReference>
<dbReference type="CDD" id="cd01650">
    <property type="entry name" value="RT_nLTR_like"/>
    <property type="match status" value="1"/>
</dbReference>
<dbReference type="InterPro" id="IPR052343">
    <property type="entry name" value="Retrotransposon-Effector_Assoc"/>
</dbReference>
<dbReference type="PANTHER" id="PTHR46890">
    <property type="entry name" value="NON-LTR RETROLELEMENT REVERSE TRANSCRIPTASE-LIKE PROTEIN-RELATED"/>
    <property type="match status" value="1"/>
</dbReference>
<dbReference type="SUPFAM" id="SSF56672">
    <property type="entry name" value="DNA/RNA polymerases"/>
    <property type="match status" value="1"/>
</dbReference>
<reference evidence="2" key="1">
    <citation type="submission" date="2019-08" db="EMBL/GenBank/DDBJ databases">
        <title>Reference gene set and small RNA set construction with multiple tissues from Davidia involucrata Baill.</title>
        <authorList>
            <person name="Yang H."/>
            <person name="Zhou C."/>
            <person name="Li G."/>
            <person name="Wang J."/>
            <person name="Gao P."/>
            <person name="Wang M."/>
            <person name="Wang R."/>
            <person name="Zhao Y."/>
        </authorList>
    </citation>
    <scope>NUCLEOTIDE SEQUENCE</scope>
    <source>
        <tissue evidence="2">Mixed with DoveR01_LX</tissue>
    </source>
</reference>
<name>A0A5B7B5L4_DAVIN</name>
<evidence type="ECO:0000259" key="1">
    <source>
        <dbReference type="PROSITE" id="PS50878"/>
    </source>
</evidence>
<evidence type="ECO:0000313" key="2">
    <source>
        <dbReference type="EMBL" id="MPA62941.1"/>
    </source>
</evidence>
<dbReference type="PROSITE" id="PS50878">
    <property type="entry name" value="RT_POL"/>
    <property type="match status" value="1"/>
</dbReference>
<proteinExistence type="predicted"/>
<feature type="domain" description="Reverse transcriptase" evidence="1">
    <location>
        <begin position="54"/>
        <end position="336"/>
    </location>
</feature>
<dbReference type="InterPro" id="IPR043502">
    <property type="entry name" value="DNA/RNA_pol_sf"/>
</dbReference>
<protein>
    <recommendedName>
        <fullName evidence="1">Reverse transcriptase domain-containing protein</fullName>
    </recommendedName>
</protein>
<gene>
    <name evidence="2" type="ORF">Din_032382</name>
</gene>
<organism evidence="2">
    <name type="scientific">Davidia involucrata</name>
    <name type="common">Dove tree</name>
    <dbReference type="NCBI Taxonomy" id="16924"/>
    <lineage>
        <taxon>Eukaryota</taxon>
        <taxon>Viridiplantae</taxon>
        <taxon>Streptophyta</taxon>
        <taxon>Embryophyta</taxon>
        <taxon>Tracheophyta</taxon>
        <taxon>Spermatophyta</taxon>
        <taxon>Magnoliopsida</taxon>
        <taxon>eudicotyledons</taxon>
        <taxon>Gunneridae</taxon>
        <taxon>Pentapetalae</taxon>
        <taxon>asterids</taxon>
        <taxon>Cornales</taxon>
        <taxon>Nyssaceae</taxon>
        <taxon>Davidia</taxon>
    </lineage>
</organism>